<feature type="compositionally biased region" description="Polar residues" evidence="7">
    <location>
        <begin position="1371"/>
        <end position="1392"/>
    </location>
</feature>
<dbReference type="GO" id="GO:0005524">
    <property type="term" value="F:ATP binding"/>
    <property type="evidence" value="ECO:0007669"/>
    <property type="project" value="UniProtKB-KW"/>
</dbReference>
<evidence type="ECO:0000256" key="2">
    <source>
        <dbReference type="ARBA" id="ARBA00012552"/>
    </source>
</evidence>
<accession>A0A6A6VUM1</accession>
<keyword evidence="5" id="KW-0347">Helicase</keyword>
<reference evidence="10" key="1">
    <citation type="journal article" date="2020" name="Stud. Mycol.">
        <title>101 Dothideomycetes genomes: a test case for predicting lifestyles and emergence of pathogens.</title>
        <authorList>
            <person name="Haridas S."/>
            <person name="Albert R."/>
            <person name="Binder M."/>
            <person name="Bloem J."/>
            <person name="Labutti K."/>
            <person name="Salamov A."/>
            <person name="Andreopoulos B."/>
            <person name="Baker S."/>
            <person name="Barry K."/>
            <person name="Bills G."/>
            <person name="Bluhm B."/>
            <person name="Cannon C."/>
            <person name="Castanera R."/>
            <person name="Culley D."/>
            <person name="Daum C."/>
            <person name="Ezra D."/>
            <person name="Gonzalez J."/>
            <person name="Henrissat B."/>
            <person name="Kuo A."/>
            <person name="Liang C."/>
            <person name="Lipzen A."/>
            <person name="Lutzoni F."/>
            <person name="Magnuson J."/>
            <person name="Mondo S."/>
            <person name="Nolan M."/>
            <person name="Ohm R."/>
            <person name="Pangilinan J."/>
            <person name="Park H.-J."/>
            <person name="Ramirez L."/>
            <person name="Alfaro M."/>
            <person name="Sun H."/>
            <person name="Tritt A."/>
            <person name="Yoshinaga Y."/>
            <person name="Zwiers L.-H."/>
            <person name="Turgeon B."/>
            <person name="Goodwin S."/>
            <person name="Spatafora J."/>
            <person name="Crous P."/>
            <person name="Grigoriev I."/>
        </authorList>
    </citation>
    <scope>NUCLEOTIDE SEQUENCE</scope>
    <source>
        <strain evidence="10">CBS 121739</strain>
    </source>
</reference>
<dbReference type="InterPro" id="IPR001650">
    <property type="entry name" value="Helicase_C-like"/>
</dbReference>
<dbReference type="Pfam" id="PF04408">
    <property type="entry name" value="WHD_HA2"/>
    <property type="match status" value="1"/>
</dbReference>
<dbReference type="Pfam" id="PF21010">
    <property type="entry name" value="HA2_C"/>
    <property type="match status" value="1"/>
</dbReference>
<keyword evidence="3" id="KW-0547">Nucleotide-binding</keyword>
<evidence type="ECO:0000256" key="7">
    <source>
        <dbReference type="SAM" id="MobiDB-lite"/>
    </source>
</evidence>
<dbReference type="SMART" id="SM00487">
    <property type="entry name" value="DEXDc"/>
    <property type="match status" value="1"/>
</dbReference>
<dbReference type="Pfam" id="PF00271">
    <property type="entry name" value="Helicase_C"/>
    <property type="match status" value="1"/>
</dbReference>
<evidence type="ECO:0000259" key="8">
    <source>
        <dbReference type="PROSITE" id="PS51192"/>
    </source>
</evidence>
<comment type="similarity">
    <text evidence="1">Belongs to the DEAD box helicase family. DEAH subfamily.</text>
</comment>
<keyword evidence="6" id="KW-0067">ATP-binding</keyword>
<name>A0A6A6VUM1_9PEZI</name>
<dbReference type="PANTHER" id="PTHR18934">
    <property type="entry name" value="ATP-DEPENDENT RNA HELICASE"/>
    <property type="match status" value="1"/>
</dbReference>
<dbReference type="OrthoDB" id="5600252at2759"/>
<dbReference type="Pfam" id="PF00270">
    <property type="entry name" value="DEAD"/>
    <property type="match status" value="1"/>
</dbReference>
<feature type="region of interest" description="Disordered" evidence="7">
    <location>
        <begin position="1365"/>
        <end position="1408"/>
    </location>
</feature>
<protein>
    <recommendedName>
        <fullName evidence="2">RNA helicase</fullName>
        <ecNumber evidence="2">3.6.4.13</ecNumber>
    </recommendedName>
</protein>
<dbReference type="GeneID" id="54489582"/>
<evidence type="ECO:0000256" key="6">
    <source>
        <dbReference type="ARBA" id="ARBA00022840"/>
    </source>
</evidence>
<dbReference type="PROSITE" id="PS51192">
    <property type="entry name" value="HELICASE_ATP_BIND_1"/>
    <property type="match status" value="1"/>
</dbReference>
<evidence type="ECO:0000313" key="10">
    <source>
        <dbReference type="EMBL" id="KAF2753923.1"/>
    </source>
</evidence>
<dbReference type="PROSITE" id="PS00690">
    <property type="entry name" value="DEAH_ATP_HELICASE"/>
    <property type="match status" value="1"/>
</dbReference>
<dbReference type="SMART" id="SM00847">
    <property type="entry name" value="HA2"/>
    <property type="match status" value="1"/>
</dbReference>
<dbReference type="InterPro" id="IPR007502">
    <property type="entry name" value="Helicase-assoc_dom"/>
</dbReference>
<dbReference type="InterPro" id="IPR048333">
    <property type="entry name" value="HA2_WH"/>
</dbReference>
<keyword evidence="11" id="KW-1185">Reference proteome</keyword>
<feature type="region of interest" description="Disordered" evidence="7">
    <location>
        <begin position="57"/>
        <end position="108"/>
    </location>
</feature>
<dbReference type="InterPro" id="IPR014001">
    <property type="entry name" value="Helicase_ATP-bd"/>
</dbReference>
<dbReference type="Proteomes" id="UP000799437">
    <property type="component" value="Unassembled WGS sequence"/>
</dbReference>
<proteinExistence type="inferred from homology"/>
<organism evidence="10 11">
    <name type="scientific">Pseudovirgaria hyperparasitica</name>
    <dbReference type="NCBI Taxonomy" id="470096"/>
    <lineage>
        <taxon>Eukaryota</taxon>
        <taxon>Fungi</taxon>
        <taxon>Dikarya</taxon>
        <taxon>Ascomycota</taxon>
        <taxon>Pezizomycotina</taxon>
        <taxon>Dothideomycetes</taxon>
        <taxon>Dothideomycetes incertae sedis</taxon>
        <taxon>Acrospermales</taxon>
        <taxon>Acrospermaceae</taxon>
        <taxon>Pseudovirgaria</taxon>
    </lineage>
</organism>
<dbReference type="GO" id="GO:0003723">
    <property type="term" value="F:RNA binding"/>
    <property type="evidence" value="ECO:0007669"/>
    <property type="project" value="TreeGrafter"/>
</dbReference>
<dbReference type="GO" id="GO:0016787">
    <property type="term" value="F:hydrolase activity"/>
    <property type="evidence" value="ECO:0007669"/>
    <property type="project" value="UniProtKB-KW"/>
</dbReference>
<dbReference type="EMBL" id="ML996582">
    <property type="protein sequence ID" value="KAF2753923.1"/>
    <property type="molecule type" value="Genomic_DNA"/>
</dbReference>
<dbReference type="RefSeq" id="XP_033596374.1">
    <property type="nucleotide sequence ID" value="XM_033748528.1"/>
</dbReference>
<evidence type="ECO:0000313" key="11">
    <source>
        <dbReference type="Proteomes" id="UP000799437"/>
    </source>
</evidence>
<dbReference type="SUPFAM" id="SSF52540">
    <property type="entry name" value="P-loop containing nucleoside triphosphate hydrolases"/>
    <property type="match status" value="1"/>
</dbReference>
<evidence type="ECO:0000256" key="1">
    <source>
        <dbReference type="ARBA" id="ARBA00008792"/>
    </source>
</evidence>
<dbReference type="InterPro" id="IPR011545">
    <property type="entry name" value="DEAD/DEAH_box_helicase_dom"/>
</dbReference>
<dbReference type="GO" id="GO:0003724">
    <property type="term" value="F:RNA helicase activity"/>
    <property type="evidence" value="ECO:0007669"/>
    <property type="project" value="UniProtKB-EC"/>
</dbReference>
<evidence type="ECO:0000256" key="5">
    <source>
        <dbReference type="ARBA" id="ARBA00022806"/>
    </source>
</evidence>
<sequence>MRRLLSTCPHKRPTSHPVSFLSHVHWTGTAPISTKLHTKPQPISHDVTFRSNLLSKQESQKVHANPFKGLQGPSKGSRRHAKHPREQNKPRRSNLRHGRPNDTTTYTRDAVKARFTVPTTERYPNLGPKTLKEILLPKPLDQLVAEYYHDKLIIELQNKETNKRNAKRKIKLTATIKTWDDQQLHLIGEGPNTQDARSAMNLHLLCLLHERGLLTHFTEIPFVRMQDTNGMQPALVNVYQYAAQLDTLPNIVTKKPSEDTMRRATAAHIQELWETRIEFAKQGITAIGLGETTWAAEQGAALHLGKQIQEYFQQTGQKPPSMEDPYTLNLSTIDQFVTFANNEFRSLLTADVRRVSYQEFPDSSRKPHDAWVAEAFLNKSSKLGNKVSLRTEHDARNAALLTGAIAWCQEKDGLRKLFESTLRNNKGVILRQPRDIVLTPRHDLLSTMEELSERLRSAGLLKETHVQSSSTPGLESAEYKWHTSARPMLSDDVRNNDLKVRLENYRNIEATSEMRTKRDALPINQHRSKIMDIVSEFSHSIVVGATGSGKTTQVPQMILDAAIESGQGTRCNIICTQPRRIAAISVAKRIAEERHEKYQDTIGHQVRFNVKPPRENGSILFSTTGLLLKQLQVDPDSVFDKISHLVLDEVHERDMILDFLLVVLKQSFQKRQGEGKPVPKLILMSATMDTELFADYFKVQNLAGEMVPCPSIVVPGRLFPVRNQYLHEIHNLLKTEYGSTYSSDLYRLLDERTTKAYLESEYAFAKNQAMPKLSQRLDTEDKSVDRAEALIPTGLAAATVAHIAKSTHTGAVLVFLPGHAEQLETERLLTAKPIFGLDFKNTAKFKVSILNSQTPLADQATVFDPVPDGCRKIILATNIAETSVTIPDVQHVIDSGKMREMHYDVESRIRALQCVWVSKANAKQRAGRAGRVQNGNYYGLYSTERLDSLQVTSTPQILRADLQDVCLRVKTHDITGTIAGFLQGMIQPPKSADVEIAVDRLIQLGALNHDESITSLGKLLADLPVEPAYGKMIIWAVLFRCLDPILILAALSNSRPLLMTPTGARREWGVAHRKWFDGRGSEHIAEVSAFKHLRRTIAITGEHRGGRFAHEHFLSKLAYTHIHSVAEQIEDVLVMHGLIPKTPPYARYRYWFGARQLNENSLIVPMLKTVALAGFTPNLAMHTRGNWFQNRLSDKVMVHPKSLLNPYLLRGQETVKLGSTMFTYSSISKADQSSNDQLHINKLTEVTPLNVLLSGGEMQRNKRAFNKLTIGEWLGIYVKPTTEEGDRVSKAFSTICRFREDVDRALTMCFREMSRISAYNLSPDTPENKRIYLSDYPIADILAKDISRILANENVEVKTSFVTDDRKRANTGPQTGLMLNTSQPRNGTQLNNTRRDESSKGSVVRKVA</sequence>
<keyword evidence="4 10" id="KW-0378">Hydrolase</keyword>
<dbReference type="Gene3D" id="1.20.120.1080">
    <property type="match status" value="1"/>
</dbReference>
<dbReference type="PROSITE" id="PS51194">
    <property type="entry name" value="HELICASE_CTER"/>
    <property type="match status" value="1"/>
</dbReference>
<dbReference type="InterPro" id="IPR027417">
    <property type="entry name" value="P-loop_NTPase"/>
</dbReference>
<evidence type="ECO:0000256" key="4">
    <source>
        <dbReference type="ARBA" id="ARBA00022801"/>
    </source>
</evidence>
<evidence type="ECO:0000256" key="3">
    <source>
        <dbReference type="ARBA" id="ARBA00022741"/>
    </source>
</evidence>
<feature type="domain" description="Helicase C-terminal" evidence="9">
    <location>
        <begin position="799"/>
        <end position="973"/>
    </location>
</feature>
<dbReference type="SMART" id="SM00490">
    <property type="entry name" value="HELICc"/>
    <property type="match status" value="1"/>
</dbReference>
<dbReference type="Gene3D" id="3.40.50.300">
    <property type="entry name" value="P-loop containing nucleotide triphosphate hydrolases"/>
    <property type="match status" value="2"/>
</dbReference>
<dbReference type="CDD" id="cd18791">
    <property type="entry name" value="SF2_C_RHA"/>
    <property type="match status" value="1"/>
</dbReference>
<feature type="domain" description="Helicase ATP-binding" evidence="8">
    <location>
        <begin position="531"/>
        <end position="706"/>
    </location>
</feature>
<dbReference type="InterPro" id="IPR002464">
    <property type="entry name" value="DNA/RNA_helicase_DEAH_CS"/>
</dbReference>
<dbReference type="GO" id="GO:1990904">
    <property type="term" value="C:ribonucleoprotein complex"/>
    <property type="evidence" value="ECO:0007669"/>
    <property type="project" value="UniProtKB-ARBA"/>
</dbReference>
<dbReference type="CDD" id="cd17917">
    <property type="entry name" value="DEXHc_RHA-like"/>
    <property type="match status" value="1"/>
</dbReference>
<evidence type="ECO:0000259" key="9">
    <source>
        <dbReference type="PROSITE" id="PS51194"/>
    </source>
</evidence>
<gene>
    <name evidence="10" type="ORF">EJ05DRAFT_514413</name>
</gene>
<dbReference type="EC" id="3.6.4.13" evidence="2"/>
<dbReference type="PANTHER" id="PTHR18934:SF99">
    <property type="entry name" value="ATP-DEPENDENT RNA HELICASE DHX37-RELATED"/>
    <property type="match status" value="1"/>
</dbReference>